<evidence type="ECO:0000313" key="2">
    <source>
        <dbReference type="Proteomes" id="UP000283210"/>
    </source>
</evidence>
<dbReference type="GO" id="GO:0008203">
    <property type="term" value="P:cholesterol metabolic process"/>
    <property type="evidence" value="ECO:0007669"/>
    <property type="project" value="TreeGrafter"/>
</dbReference>
<dbReference type="PANTHER" id="PTHR18976:SF29">
    <property type="match status" value="1"/>
</dbReference>
<dbReference type="GO" id="GO:0042627">
    <property type="term" value="C:chylomicron"/>
    <property type="evidence" value="ECO:0007669"/>
    <property type="project" value="TreeGrafter"/>
</dbReference>
<reference evidence="1 2" key="1">
    <citation type="submission" date="2018-11" db="EMBL/GenBank/DDBJ databases">
        <authorList>
            <person name="Lopez-Roques C."/>
            <person name="Donnadieu C."/>
            <person name="Bouchez O."/>
            <person name="Klopp C."/>
            <person name="Cabau C."/>
            <person name="Zahm M."/>
        </authorList>
    </citation>
    <scope>NUCLEOTIDE SEQUENCE [LARGE SCALE GENOMIC DNA]</scope>
    <source>
        <strain evidence="1">RS831</strain>
        <tissue evidence="1">Whole body</tissue>
    </source>
</reference>
<name>A0A3S2MR05_ORYJA</name>
<dbReference type="EMBL" id="CM012449">
    <property type="protein sequence ID" value="RVE64803.1"/>
    <property type="molecule type" value="Genomic_DNA"/>
</dbReference>
<dbReference type="GO" id="GO:0120020">
    <property type="term" value="F:cholesterol transfer activity"/>
    <property type="evidence" value="ECO:0007669"/>
    <property type="project" value="TreeGrafter"/>
</dbReference>
<protein>
    <recommendedName>
        <fullName evidence="3">Apolipoprotein A-IV-like</fullName>
    </recommendedName>
</protein>
<keyword evidence="2" id="KW-1185">Reference proteome</keyword>
<dbReference type="PANTHER" id="PTHR18976">
    <property type="entry name" value="APOLIPOPROTEIN"/>
    <property type="match status" value="1"/>
</dbReference>
<evidence type="ECO:0008006" key="3">
    <source>
        <dbReference type="Google" id="ProtNLM"/>
    </source>
</evidence>
<dbReference type="GO" id="GO:0060228">
    <property type="term" value="F:phosphatidylcholine-sterol O-acyltransferase activator activity"/>
    <property type="evidence" value="ECO:0007669"/>
    <property type="project" value="TreeGrafter"/>
</dbReference>
<accession>A0A3S2MR05</accession>
<dbReference type="GO" id="GO:0034364">
    <property type="term" value="C:high-density lipoprotein particle"/>
    <property type="evidence" value="ECO:0007669"/>
    <property type="project" value="TreeGrafter"/>
</dbReference>
<dbReference type="GO" id="GO:0055090">
    <property type="term" value="P:acylglycerol homeostasis"/>
    <property type="evidence" value="ECO:0007669"/>
    <property type="project" value="TreeGrafter"/>
</dbReference>
<dbReference type="GO" id="GO:1903561">
    <property type="term" value="C:extracellular vesicle"/>
    <property type="evidence" value="ECO:0007669"/>
    <property type="project" value="TreeGrafter"/>
</dbReference>
<dbReference type="Gene3D" id="1.20.120.20">
    <property type="entry name" value="Apolipoprotein"/>
    <property type="match status" value="2"/>
</dbReference>
<dbReference type="GO" id="GO:0005543">
    <property type="term" value="F:phospholipid binding"/>
    <property type="evidence" value="ECO:0007669"/>
    <property type="project" value="TreeGrafter"/>
</dbReference>
<evidence type="ECO:0000313" key="1">
    <source>
        <dbReference type="EMBL" id="RVE64803.1"/>
    </source>
</evidence>
<dbReference type="GO" id="GO:0034362">
    <property type="term" value="C:low-density lipoprotein particle"/>
    <property type="evidence" value="ECO:0007669"/>
    <property type="project" value="TreeGrafter"/>
</dbReference>
<proteinExistence type="predicted"/>
<organism evidence="1 2">
    <name type="scientific">Oryzias javanicus</name>
    <name type="common">Javanese ricefish</name>
    <name type="synonym">Aplocheilus javanicus</name>
    <dbReference type="NCBI Taxonomy" id="123683"/>
    <lineage>
        <taxon>Eukaryota</taxon>
        <taxon>Metazoa</taxon>
        <taxon>Chordata</taxon>
        <taxon>Craniata</taxon>
        <taxon>Vertebrata</taxon>
        <taxon>Euteleostomi</taxon>
        <taxon>Actinopterygii</taxon>
        <taxon>Neopterygii</taxon>
        <taxon>Teleostei</taxon>
        <taxon>Neoteleostei</taxon>
        <taxon>Acanthomorphata</taxon>
        <taxon>Ovalentaria</taxon>
        <taxon>Atherinomorphae</taxon>
        <taxon>Beloniformes</taxon>
        <taxon>Adrianichthyidae</taxon>
        <taxon>Oryziinae</taxon>
        <taxon>Oryzias</taxon>
    </lineage>
</organism>
<dbReference type="InterPro" id="IPR050163">
    <property type="entry name" value="Apolipoprotein_A1/A4/E"/>
</dbReference>
<dbReference type="GO" id="GO:0033344">
    <property type="term" value="P:cholesterol efflux"/>
    <property type="evidence" value="ECO:0007669"/>
    <property type="project" value="TreeGrafter"/>
</dbReference>
<dbReference type="Proteomes" id="UP000283210">
    <property type="component" value="Chromosome 13"/>
</dbReference>
<dbReference type="SUPFAM" id="SSF58113">
    <property type="entry name" value="Apolipoprotein A-I"/>
    <property type="match status" value="1"/>
</dbReference>
<sequence length="370" mass="41364">MPSKQCSKSSVKFYDGCSVDAFDKSSQSVPSRVPLISREKNMNFKLVIFALSLSTTLAYPLQNGSRGAAWADKKTNQAHEKTDLTKDMDKIYKSIIDSSALYNHEGDDAKNPVAEEMQQKLTMESERLRARLRQELAELRERLSPSPAHLSATLAGIRERLTPLTQQLQSSLSSNAQDLCSQLSSYLQGLEMMETQAESSPALHQEAFQWLSQTLRHNSIQLAKMISEFQASASAMMEDLKQGGGSEEDAENSKMWQDVTSRLEQEVSSLKEEAQKRVEILNTQLAAAHESVQPHTAEVKGIVERFCENTAQQSEELQAWMERLLKALEGELHATSNMSFSLPVQHDSSLQEDFSVKLSALIQDILHSVQ</sequence>
<gene>
    <name evidence="1" type="ORF">OJAV_G00129640</name>
</gene>
<dbReference type="GO" id="GO:0034361">
    <property type="term" value="C:very-low-density lipoprotein particle"/>
    <property type="evidence" value="ECO:0007669"/>
    <property type="project" value="TreeGrafter"/>
</dbReference>
<dbReference type="GO" id="GO:0033700">
    <property type="term" value="P:phospholipid efflux"/>
    <property type="evidence" value="ECO:0007669"/>
    <property type="project" value="TreeGrafter"/>
</dbReference>
<dbReference type="OrthoDB" id="8942424at2759"/>
<reference evidence="1 2" key="2">
    <citation type="submission" date="2019-01" db="EMBL/GenBank/DDBJ databases">
        <title>A chromosome length genome reference of the Java medaka (oryzias javanicus).</title>
        <authorList>
            <person name="Herpin A."/>
            <person name="Takehana Y."/>
            <person name="Naruse K."/>
            <person name="Ansai S."/>
            <person name="Kawaguchi M."/>
        </authorList>
    </citation>
    <scope>NUCLEOTIDE SEQUENCE [LARGE SCALE GENOMIC DNA]</scope>
    <source>
        <strain evidence="1">RS831</strain>
        <tissue evidence="1">Whole body</tissue>
    </source>
</reference>
<dbReference type="AlphaFoldDB" id="A0A3S2MR05"/>